<dbReference type="AlphaFoldDB" id="A0AAW0RHI9"/>
<protein>
    <submittedName>
        <fullName evidence="3">Uncharacterized protein</fullName>
    </submittedName>
</protein>
<dbReference type="Proteomes" id="UP001397290">
    <property type="component" value="Unassembled WGS sequence"/>
</dbReference>
<dbReference type="InterPro" id="IPR021858">
    <property type="entry name" value="Fun_TF"/>
</dbReference>
<keyword evidence="1" id="KW-0539">Nucleus</keyword>
<organism evidence="3 4">
    <name type="scientific">Beauveria asiatica</name>
    <dbReference type="NCBI Taxonomy" id="1069075"/>
    <lineage>
        <taxon>Eukaryota</taxon>
        <taxon>Fungi</taxon>
        <taxon>Dikarya</taxon>
        <taxon>Ascomycota</taxon>
        <taxon>Pezizomycotina</taxon>
        <taxon>Sordariomycetes</taxon>
        <taxon>Hypocreomycetidae</taxon>
        <taxon>Hypocreales</taxon>
        <taxon>Cordycipitaceae</taxon>
        <taxon>Beauveria</taxon>
    </lineage>
</organism>
<comment type="caution">
    <text evidence="3">The sequence shown here is derived from an EMBL/GenBank/DDBJ whole genome shotgun (WGS) entry which is preliminary data.</text>
</comment>
<feature type="region of interest" description="Disordered" evidence="2">
    <location>
        <begin position="377"/>
        <end position="412"/>
    </location>
</feature>
<feature type="region of interest" description="Disordered" evidence="2">
    <location>
        <begin position="67"/>
        <end position="99"/>
    </location>
</feature>
<keyword evidence="4" id="KW-1185">Reference proteome</keyword>
<feature type="region of interest" description="Disordered" evidence="2">
    <location>
        <begin position="241"/>
        <end position="278"/>
    </location>
</feature>
<gene>
    <name evidence="3" type="ORF">G3M48_010130</name>
</gene>
<dbReference type="EMBL" id="JAAHCF010000891">
    <property type="protein sequence ID" value="KAK8141642.1"/>
    <property type="molecule type" value="Genomic_DNA"/>
</dbReference>
<feature type="compositionally biased region" description="Polar residues" evidence="2">
    <location>
        <begin position="68"/>
        <end position="93"/>
    </location>
</feature>
<evidence type="ECO:0000313" key="4">
    <source>
        <dbReference type="Proteomes" id="UP001397290"/>
    </source>
</evidence>
<evidence type="ECO:0000313" key="3">
    <source>
        <dbReference type="EMBL" id="KAK8141642.1"/>
    </source>
</evidence>
<feature type="compositionally biased region" description="Pro residues" evidence="2">
    <location>
        <begin position="292"/>
        <end position="308"/>
    </location>
</feature>
<evidence type="ECO:0000256" key="2">
    <source>
        <dbReference type="SAM" id="MobiDB-lite"/>
    </source>
</evidence>
<reference evidence="3 4" key="1">
    <citation type="submission" date="2020-02" db="EMBL/GenBank/DDBJ databases">
        <title>Comparative genomics of the hypocrealean fungal genus Beauvera.</title>
        <authorList>
            <person name="Showalter D.N."/>
            <person name="Bushley K.E."/>
            <person name="Rehner S.A."/>
        </authorList>
    </citation>
    <scope>NUCLEOTIDE SEQUENCE [LARGE SCALE GENOMIC DNA]</scope>
    <source>
        <strain evidence="3 4">ARSEF4384</strain>
    </source>
</reference>
<proteinExistence type="predicted"/>
<dbReference type="Pfam" id="PF11951">
    <property type="entry name" value="Fungal_trans_2"/>
    <property type="match status" value="1"/>
</dbReference>
<name>A0AAW0RHI9_9HYPO</name>
<sequence>MPKLLIPQSAAGTSPVGHFVALVPDPPKNFNYPVFSNMTERPGSLARIDDSILTSSKVSRLDYKVQDKNLSTPSKRNTSSPQTYPSHPSSQRRANGHARRRDILVSQNFDRKPLNSIICRPDLPPTSMSRFDISPLCFDYMGDFGDDDHRPAKRLRFDEAAAGQGAPPPDVHEDEIWGMSQTSNPEWHFSNSILAPDPFTMSMPGSLNGIVPEQIVTMPMSSPTASGFPIDTMVPPWGTRFNIGPSPSDISSTFPPPPPRHVRLPMEESQPLRPSPQHQLPLYSQISLQSQPLPPVQPLPRSQLPPQPRQTQPPRSPLLIPELIHQGPRRRKFRPKHVITSPFTDCIDSFGNHFSLQQFPRPKDGTVNGYVKFSWPRSTRQDRQPSRIVDVTDLDNDDDSPTPVAETHSSRQVPELVHHHHCSASLSASTGALPLGSDSPFSTASALVSSQNLTCLHSPTESAAPYVNMNWENPRYVPSSFGLDAKMDSMDRKLFKFYVQNWCPGRSVLKKTNLWLTDFARLHNQEGVRAAIHSLAGVYIHDYLPNDSVRRRVNERFRIAEDRLSHLLQSPHRLSDDESSELVTLVSLLSMQDIVLTERRLKKPYHPRWLTGFKQAENILQLTDPGNRFYKKSNVQVDTLRLSQSVIVGRAVILAQPMMPHPPIATFDPAAETARFGFLLYGSEQEIYEIHGGCGFSKRLLHIFSQVTYCSARMLQEPETPIVPITAKMLYDQLLTLKQWSGEWDSWEAAQERTQQPIDWIRQKGETYVTNEAGEMTEVTAEAWRLAGMVYLQCRLFRLPRNHPEVVVNLADLAKTISIMPTSGLVFTAQAPLLPVFVLGLLATVEDHVQVAHDWFQQVIYTPVRSSVPPLYDALVRIQSWIDIEIPVPASCMELPRTIAERQPWWERMVSKVQEKEVEVLCLT</sequence>
<evidence type="ECO:0000256" key="1">
    <source>
        <dbReference type="ARBA" id="ARBA00023242"/>
    </source>
</evidence>
<accession>A0AAW0RHI9</accession>
<feature type="region of interest" description="Disordered" evidence="2">
    <location>
        <begin position="290"/>
        <end position="317"/>
    </location>
</feature>